<proteinExistence type="predicted"/>
<evidence type="ECO:0000313" key="2">
    <source>
        <dbReference type="EMBL" id="AWY10116.1"/>
    </source>
</evidence>
<reference evidence="2 3" key="1">
    <citation type="submission" date="2018-05" db="EMBL/GenBank/DDBJ databases">
        <title>Whole genome sequencing of Vibrio phage VP-1.</title>
        <authorList>
            <person name="Nandita M."/>
            <person name="Bhat S.G."/>
        </authorList>
    </citation>
    <scope>NUCLEOTIDE SEQUENCE [LARGE SCALE GENOMIC DNA]</scope>
</reference>
<sequence>MRYNKYGGYNSGTTQQGKPSAEGMYRTRINRKETPAHVAWHHMLARCYGDCYKNDRPNYQKCEVIEEWMDFQVYAKWFYANWVEGYQVDKDILSNGLLYSPDTCVFVPNKINMLFRTIPSRDLPLGVRLDPRENLSKRYIVTACNEWVGRFETVEIAVENSIKARNEMAKKLAKEYKNSISEKCYNALMNYDFGIHYEH</sequence>
<feature type="region of interest" description="Disordered" evidence="1">
    <location>
        <begin position="1"/>
        <end position="24"/>
    </location>
</feature>
<dbReference type="Proteomes" id="UP000305753">
    <property type="component" value="Segment"/>
</dbReference>
<evidence type="ECO:0000256" key="1">
    <source>
        <dbReference type="SAM" id="MobiDB-lite"/>
    </source>
</evidence>
<organism evidence="2 3">
    <name type="scientific">Vibrio phage VP-1</name>
    <dbReference type="NCBI Taxonomy" id="2234088"/>
    <lineage>
        <taxon>Viruses</taxon>
        <taxon>Duplodnaviria</taxon>
        <taxon>Heunggongvirae</taxon>
        <taxon>Uroviricota</taxon>
        <taxon>Caudoviricetes</taxon>
        <taxon>Pantevenvirales</taxon>
        <taxon>Ackermannviridae</taxon>
        <taxon>Vapseptimavirus</taxon>
        <taxon>Vapseptimavirus VAP7</taxon>
    </lineage>
</organism>
<evidence type="ECO:0000313" key="3">
    <source>
        <dbReference type="Proteomes" id="UP000305753"/>
    </source>
</evidence>
<dbReference type="EMBL" id="MH363700">
    <property type="protein sequence ID" value="AWY10116.1"/>
    <property type="molecule type" value="Genomic_DNA"/>
</dbReference>
<name>A0A4P2THN5_9CAUD</name>
<protein>
    <submittedName>
        <fullName evidence="2">Putative AP2 domain containing protein</fullName>
    </submittedName>
</protein>
<accession>A0A4P2THN5</accession>